<dbReference type="CDD" id="cd06874">
    <property type="entry name" value="PX_KIF16B_SNX23"/>
    <property type="match status" value="1"/>
</dbReference>
<sequence length="187" mass="21838">RINAYIEEEVQRRLRKMNFLNGGGVDLSVSCDSLRHLMSRTARMLCAGAKEPVRVSVPRYVLRGQGKDEHFEFEVKVSVMDDSWTVFRRYSRFREMHRSLKSKYPELAALEFPPKKLFGNRDERMVSERRSHLERYLRNLFRVMLSCSGSPLKPDEDGVFRLSKFNICEFSPFFKKGVFESSSHGTG</sequence>
<dbReference type="FunFam" id="3.30.1520.10:FF:000022">
    <property type="entry name" value="Kinesin family member 16B"/>
    <property type="match status" value="1"/>
</dbReference>
<dbReference type="PANTHER" id="PTHR47194">
    <property type="entry name" value="SORTING NEXIN-29-RELATED"/>
    <property type="match status" value="1"/>
</dbReference>
<accession>A0A3B5LXV5</accession>
<dbReference type="InterPro" id="IPR001683">
    <property type="entry name" value="PX_dom"/>
</dbReference>
<dbReference type="STRING" id="32473.ENSXCOP00000014176"/>
<dbReference type="InterPro" id="IPR036871">
    <property type="entry name" value="PX_dom_sf"/>
</dbReference>
<dbReference type="GO" id="GO:0035091">
    <property type="term" value="F:phosphatidylinositol binding"/>
    <property type="evidence" value="ECO:0007669"/>
    <property type="project" value="InterPro"/>
</dbReference>
<dbReference type="Ensembl" id="ENSXCOT00000014353.1">
    <property type="protein sequence ID" value="ENSXCOP00000014176.1"/>
    <property type="gene ID" value="ENSXCOG00000010737.1"/>
</dbReference>
<reference evidence="2" key="1">
    <citation type="submission" date="2025-08" db="UniProtKB">
        <authorList>
            <consortium name="Ensembl"/>
        </authorList>
    </citation>
    <scope>IDENTIFICATION</scope>
</reference>
<dbReference type="GeneTree" id="ENSGT00940000162838"/>
<evidence type="ECO:0000259" key="1">
    <source>
        <dbReference type="PROSITE" id="PS50195"/>
    </source>
</evidence>
<evidence type="ECO:0000313" key="3">
    <source>
        <dbReference type="Proteomes" id="UP000261380"/>
    </source>
</evidence>
<evidence type="ECO:0000313" key="2">
    <source>
        <dbReference type="Ensembl" id="ENSXCOP00000014176.1"/>
    </source>
</evidence>
<organism evidence="2 3">
    <name type="scientific">Xiphophorus couchianus</name>
    <name type="common">Monterrey platyfish</name>
    <dbReference type="NCBI Taxonomy" id="32473"/>
    <lineage>
        <taxon>Eukaryota</taxon>
        <taxon>Metazoa</taxon>
        <taxon>Chordata</taxon>
        <taxon>Craniata</taxon>
        <taxon>Vertebrata</taxon>
        <taxon>Euteleostomi</taxon>
        <taxon>Actinopterygii</taxon>
        <taxon>Neopterygii</taxon>
        <taxon>Teleostei</taxon>
        <taxon>Neoteleostei</taxon>
        <taxon>Acanthomorphata</taxon>
        <taxon>Ovalentaria</taxon>
        <taxon>Atherinomorphae</taxon>
        <taxon>Cyprinodontiformes</taxon>
        <taxon>Poeciliidae</taxon>
        <taxon>Poeciliinae</taxon>
        <taxon>Xiphophorus</taxon>
    </lineage>
</organism>
<name>A0A3B5LXV5_9TELE</name>
<keyword evidence="3" id="KW-1185">Reference proteome</keyword>
<dbReference type="Gene3D" id="3.30.1520.10">
    <property type="entry name" value="Phox-like domain"/>
    <property type="match status" value="1"/>
</dbReference>
<proteinExistence type="predicted"/>
<dbReference type="SUPFAM" id="SSF64268">
    <property type="entry name" value="PX domain"/>
    <property type="match status" value="1"/>
</dbReference>
<protein>
    <recommendedName>
        <fullName evidence="1">PX domain-containing protein</fullName>
    </recommendedName>
</protein>
<reference evidence="2" key="2">
    <citation type="submission" date="2025-09" db="UniProtKB">
        <authorList>
            <consortium name="Ensembl"/>
        </authorList>
    </citation>
    <scope>IDENTIFICATION</scope>
</reference>
<dbReference type="Pfam" id="PF00787">
    <property type="entry name" value="PX"/>
    <property type="match status" value="1"/>
</dbReference>
<dbReference type="PROSITE" id="PS50195">
    <property type="entry name" value="PX"/>
    <property type="match status" value="1"/>
</dbReference>
<feature type="domain" description="PX" evidence="1">
    <location>
        <begin position="51"/>
        <end position="187"/>
    </location>
</feature>
<dbReference type="PANTHER" id="PTHR47194:SF3">
    <property type="entry name" value="SORTING NEXIN 29"/>
    <property type="match status" value="1"/>
</dbReference>
<dbReference type="AlphaFoldDB" id="A0A3B5LXV5"/>
<dbReference type="SMART" id="SM00312">
    <property type="entry name" value="PX"/>
    <property type="match status" value="1"/>
</dbReference>
<dbReference type="Proteomes" id="UP000261380">
    <property type="component" value="Unplaced"/>
</dbReference>